<sequence>MAVTWQYDYSISSSRITLLIAMGTCPQPICYKHMDRLTHRSPAPIRPNHHGVTRHCIPHIHLLQQWIPLTLSHNGKSGNKMPTSFGFHLIKSVVVFDNTHSGLKHL</sequence>
<dbReference type="RefSeq" id="XP_018296924.1">
    <property type="nucleotide sequence ID" value="XM_018430488.1"/>
</dbReference>
<dbReference type="AlphaFoldDB" id="A0A167Q139"/>
<keyword evidence="2" id="KW-1185">Reference proteome</keyword>
<evidence type="ECO:0000313" key="2">
    <source>
        <dbReference type="Proteomes" id="UP000077315"/>
    </source>
</evidence>
<name>A0A167Q139_PHYB8</name>
<evidence type="ECO:0000313" key="1">
    <source>
        <dbReference type="EMBL" id="OAD78884.1"/>
    </source>
</evidence>
<gene>
    <name evidence="1" type="ORF">PHYBLDRAFT_140939</name>
</gene>
<dbReference type="EMBL" id="KV440973">
    <property type="protein sequence ID" value="OAD78884.1"/>
    <property type="molecule type" value="Genomic_DNA"/>
</dbReference>
<dbReference type="Proteomes" id="UP000077315">
    <property type="component" value="Unassembled WGS sequence"/>
</dbReference>
<protein>
    <submittedName>
        <fullName evidence="1">Uncharacterized protein</fullName>
    </submittedName>
</protein>
<reference evidence="2" key="1">
    <citation type="submission" date="2015-06" db="EMBL/GenBank/DDBJ databases">
        <title>Expansion of signal transduction pathways in fungi by whole-genome duplication.</title>
        <authorList>
            <consortium name="DOE Joint Genome Institute"/>
            <person name="Corrochano L.M."/>
            <person name="Kuo A."/>
            <person name="Marcet-Houben M."/>
            <person name="Polaino S."/>
            <person name="Salamov A."/>
            <person name="Villalobos J.M."/>
            <person name="Alvarez M.I."/>
            <person name="Avalos J."/>
            <person name="Benito E.P."/>
            <person name="Benoit I."/>
            <person name="Burger G."/>
            <person name="Camino L.P."/>
            <person name="Canovas D."/>
            <person name="Cerda-Olmedo E."/>
            <person name="Cheng J.-F."/>
            <person name="Dominguez A."/>
            <person name="Elias M."/>
            <person name="Eslava A.P."/>
            <person name="Glaser F."/>
            <person name="Grimwood J."/>
            <person name="Gutierrez G."/>
            <person name="Heitman J."/>
            <person name="Henrissat B."/>
            <person name="Iturriaga E.A."/>
            <person name="Lang B.F."/>
            <person name="Lavin J.L."/>
            <person name="Lee S."/>
            <person name="Li W."/>
            <person name="Lindquist E."/>
            <person name="Lopez-Garcia S."/>
            <person name="Luque E.M."/>
            <person name="Marcos A.T."/>
            <person name="Martin J."/>
            <person name="McCluskey K."/>
            <person name="Medina H.R."/>
            <person name="Miralles-Duran A."/>
            <person name="Miyazaki A."/>
            <person name="Munoz-Torres E."/>
            <person name="Oguiza J.A."/>
            <person name="Ohm R."/>
            <person name="Olmedo M."/>
            <person name="Orejas M."/>
            <person name="Ortiz-Castellanos L."/>
            <person name="Pisabarro A.G."/>
            <person name="Rodriguez-Romero J."/>
            <person name="Ruiz-Herrera J."/>
            <person name="Ruiz-Vazquez R."/>
            <person name="Sanz C."/>
            <person name="Schackwitz W."/>
            <person name="Schmutz J."/>
            <person name="Shahriari M."/>
            <person name="Shelest E."/>
            <person name="Silva-Franco F."/>
            <person name="Soanes D."/>
            <person name="Syed K."/>
            <person name="Tagua V.G."/>
            <person name="Talbot N.J."/>
            <person name="Thon M."/>
            <person name="De vries R.P."/>
            <person name="Wiebenga A."/>
            <person name="Yadav J.S."/>
            <person name="Braun E.L."/>
            <person name="Baker S."/>
            <person name="Garre V."/>
            <person name="Horwitz B."/>
            <person name="Torres-Martinez S."/>
            <person name="Idnurm A."/>
            <person name="Herrera-Estrella A."/>
            <person name="Gabaldon T."/>
            <person name="Grigoriev I.V."/>
        </authorList>
    </citation>
    <scope>NUCLEOTIDE SEQUENCE [LARGE SCALE GENOMIC DNA]</scope>
    <source>
        <strain evidence="2">NRRL 1555(-)</strain>
    </source>
</reference>
<accession>A0A167Q139</accession>
<dbReference type="GeneID" id="28991394"/>
<dbReference type="InParanoid" id="A0A167Q139"/>
<proteinExistence type="predicted"/>
<organism evidence="1 2">
    <name type="scientific">Phycomyces blakesleeanus (strain ATCC 8743b / DSM 1359 / FGSC 10004 / NBRC 33097 / NRRL 1555)</name>
    <dbReference type="NCBI Taxonomy" id="763407"/>
    <lineage>
        <taxon>Eukaryota</taxon>
        <taxon>Fungi</taxon>
        <taxon>Fungi incertae sedis</taxon>
        <taxon>Mucoromycota</taxon>
        <taxon>Mucoromycotina</taxon>
        <taxon>Mucoromycetes</taxon>
        <taxon>Mucorales</taxon>
        <taxon>Phycomycetaceae</taxon>
        <taxon>Phycomyces</taxon>
    </lineage>
</organism>
<dbReference type="VEuPathDB" id="FungiDB:PHYBLDRAFT_140939"/>